<dbReference type="NCBIfam" id="TIGR03357">
    <property type="entry name" value="VI_zyme"/>
    <property type="match status" value="1"/>
</dbReference>
<feature type="domain" description="IraD/Gp25-like" evidence="1">
    <location>
        <begin position="30"/>
        <end position="114"/>
    </location>
</feature>
<dbReference type="PANTHER" id="PTHR38595">
    <property type="entry name" value="CYTOPLASMIC PROTEIN-RELATED"/>
    <property type="match status" value="1"/>
</dbReference>
<dbReference type="EMBL" id="MTSA01000003">
    <property type="protein sequence ID" value="OUM08726.1"/>
    <property type="molecule type" value="Genomic_DNA"/>
</dbReference>
<dbReference type="InterPro" id="IPR017737">
    <property type="entry name" value="TssE1-like"/>
</dbReference>
<dbReference type="AlphaFoldDB" id="A0A244EW61"/>
<dbReference type="Proteomes" id="UP000195128">
    <property type="component" value="Unassembled WGS sequence"/>
</dbReference>
<dbReference type="OrthoDB" id="6399624at2"/>
<proteinExistence type="predicted"/>
<protein>
    <submittedName>
        <fullName evidence="2">Type VI secretion protein</fullName>
    </submittedName>
</protein>
<accession>A0A244EW61</accession>
<dbReference type="Pfam" id="PF04965">
    <property type="entry name" value="GPW_gp25"/>
    <property type="match status" value="1"/>
</dbReference>
<comment type="caution">
    <text evidence="2">The sequence shown here is derived from an EMBL/GenBank/DDBJ whole genome shotgun (WGS) entry which is preliminary data.</text>
</comment>
<evidence type="ECO:0000259" key="1">
    <source>
        <dbReference type="Pfam" id="PF04965"/>
    </source>
</evidence>
<name>A0A244EW61_PSESX</name>
<dbReference type="Gene3D" id="3.10.450.40">
    <property type="match status" value="1"/>
</dbReference>
<reference evidence="2 3" key="1">
    <citation type="submission" date="2017-01" db="EMBL/GenBank/DDBJ databases">
        <authorList>
            <person name="Mah S.A."/>
            <person name="Swanson W.J."/>
            <person name="Moy G.W."/>
            <person name="Vacquier V.D."/>
        </authorList>
    </citation>
    <scope>NUCLEOTIDE SEQUENCE [LARGE SCALE GENOMIC DNA]</scope>
    <source>
        <strain evidence="2">PDD-32b-74</strain>
    </source>
</reference>
<dbReference type="PANTHER" id="PTHR38595:SF2">
    <property type="entry name" value="TYPE VI SECRETION SYSTEM BASEPLATE SUBUNIT TSSE"/>
    <property type="match status" value="1"/>
</dbReference>
<dbReference type="RefSeq" id="WP_084915037.1">
    <property type="nucleotide sequence ID" value="NZ_MTSA01000003.1"/>
</dbReference>
<dbReference type="InterPro" id="IPR007048">
    <property type="entry name" value="IraD/Gp25-like"/>
</dbReference>
<organism evidence="2 3">
    <name type="scientific">Pseudomonas syringae</name>
    <dbReference type="NCBI Taxonomy" id="317"/>
    <lineage>
        <taxon>Bacteria</taxon>
        <taxon>Pseudomonadati</taxon>
        <taxon>Pseudomonadota</taxon>
        <taxon>Gammaproteobacteria</taxon>
        <taxon>Pseudomonadales</taxon>
        <taxon>Pseudomonadaceae</taxon>
        <taxon>Pseudomonas</taxon>
    </lineage>
</organism>
<gene>
    <name evidence="2" type="ORF">BW686_05300</name>
</gene>
<dbReference type="InterPro" id="IPR053176">
    <property type="entry name" value="T6SS_TssE1-like"/>
</dbReference>
<dbReference type="SUPFAM" id="SSF160719">
    <property type="entry name" value="gpW/gp25-like"/>
    <property type="match status" value="1"/>
</dbReference>
<evidence type="ECO:0000313" key="2">
    <source>
        <dbReference type="EMBL" id="OUM08726.1"/>
    </source>
</evidence>
<sequence>MNPKGSLFERLVAENMRQPPYPPGEERLMVSIASHVSQLLCTRAGTVKMLPDYGLPDLNDMNVSFHESVRQSREAIEKTVRLYEPRLSEVCVVPEENENCLLRRQFSINASVEVDGIKKPVRLFATLSGSGEVTVV</sequence>
<evidence type="ECO:0000313" key="3">
    <source>
        <dbReference type="Proteomes" id="UP000195128"/>
    </source>
</evidence>